<proteinExistence type="predicted"/>
<dbReference type="InterPro" id="IPR011991">
    <property type="entry name" value="ArsR-like_HTH"/>
</dbReference>
<dbReference type="SMART" id="SM00344">
    <property type="entry name" value="HTH_ASNC"/>
    <property type="match status" value="1"/>
</dbReference>
<dbReference type="Proteomes" id="UP000750197">
    <property type="component" value="Unassembled WGS sequence"/>
</dbReference>
<keyword evidence="3" id="KW-0804">Transcription</keyword>
<dbReference type="CDD" id="cd00090">
    <property type="entry name" value="HTH_ARSR"/>
    <property type="match status" value="1"/>
</dbReference>
<sequence length="150" mass="16912">MTEEIDKLDLSILKSMQKNARKSFRDIARELGVSLNTVSSRVKRLEESGVIKGYSALIDPSRAGFDMTAIIGIQISKGKLMEVQKKIASDNHISAVYDVTGEWDSIIIARFTSRNDLNSFIKKILTTEYIERTLTQVVLNTVKETYQLPI</sequence>
<dbReference type="Gene3D" id="1.10.10.10">
    <property type="entry name" value="Winged helix-like DNA-binding domain superfamily/Winged helix DNA-binding domain"/>
    <property type="match status" value="1"/>
</dbReference>
<evidence type="ECO:0000313" key="5">
    <source>
        <dbReference type="EMBL" id="MBX8631083.1"/>
    </source>
</evidence>
<evidence type="ECO:0000256" key="3">
    <source>
        <dbReference type="ARBA" id="ARBA00023163"/>
    </source>
</evidence>
<evidence type="ECO:0000256" key="1">
    <source>
        <dbReference type="ARBA" id="ARBA00023015"/>
    </source>
</evidence>
<dbReference type="PRINTS" id="PR00033">
    <property type="entry name" value="HTHASNC"/>
</dbReference>
<organism evidence="6 7">
    <name type="scientific">Candidatus Sysuiplasma superficiale</name>
    <dbReference type="NCBI Taxonomy" id="2823368"/>
    <lineage>
        <taxon>Archaea</taxon>
        <taxon>Methanobacteriati</taxon>
        <taxon>Thermoplasmatota</taxon>
        <taxon>Thermoplasmata</taxon>
        <taxon>Candidatus Sysuiplasmatales</taxon>
        <taxon>Candidatus Sysuiplasmataceae</taxon>
        <taxon>Candidatus Sysuiplasma</taxon>
    </lineage>
</organism>
<dbReference type="SUPFAM" id="SSF46785">
    <property type="entry name" value="Winged helix' DNA-binding domain"/>
    <property type="match status" value="1"/>
</dbReference>
<dbReference type="Pfam" id="PF13412">
    <property type="entry name" value="HTH_24"/>
    <property type="match status" value="1"/>
</dbReference>
<dbReference type="GO" id="GO:0043565">
    <property type="term" value="F:sequence-specific DNA binding"/>
    <property type="evidence" value="ECO:0007669"/>
    <property type="project" value="InterPro"/>
</dbReference>
<dbReference type="InterPro" id="IPR019887">
    <property type="entry name" value="Tscrpt_reg_AsnC/Lrp_C"/>
</dbReference>
<name>A0A8J8CDX4_9ARCH</name>
<accession>A0A8J8CDX4</accession>
<dbReference type="InterPro" id="IPR036390">
    <property type="entry name" value="WH_DNA-bd_sf"/>
</dbReference>
<evidence type="ECO:0000313" key="7">
    <source>
        <dbReference type="Proteomes" id="UP000750197"/>
    </source>
</evidence>
<dbReference type="GO" id="GO:0005829">
    <property type="term" value="C:cytosol"/>
    <property type="evidence" value="ECO:0007669"/>
    <property type="project" value="TreeGrafter"/>
</dbReference>
<dbReference type="InterPro" id="IPR011008">
    <property type="entry name" value="Dimeric_a/b-barrel"/>
</dbReference>
<reference evidence="6" key="1">
    <citation type="submission" date="2021-05" db="EMBL/GenBank/DDBJ databases">
        <title>Genomic insights into ecological role and evolution of a novel Thermoplasmata order Candidatus Sysuiplasmatales.</title>
        <authorList>
            <person name="Yuan Y."/>
        </authorList>
    </citation>
    <scope>NUCLEOTIDE SEQUENCE</scope>
    <source>
        <strain evidence="6">TUT19-bin139</strain>
        <strain evidence="5">YP2-bin.285</strain>
    </source>
</reference>
<feature type="domain" description="HTH asnC-type" evidence="4">
    <location>
        <begin position="5"/>
        <end position="66"/>
    </location>
</feature>
<dbReference type="Proteomes" id="UP000716004">
    <property type="component" value="Unassembled WGS sequence"/>
</dbReference>
<keyword evidence="1" id="KW-0805">Transcription regulation</keyword>
<dbReference type="GO" id="GO:0043200">
    <property type="term" value="P:response to amino acid"/>
    <property type="evidence" value="ECO:0007669"/>
    <property type="project" value="TreeGrafter"/>
</dbReference>
<dbReference type="SUPFAM" id="SSF54909">
    <property type="entry name" value="Dimeric alpha+beta barrel"/>
    <property type="match status" value="1"/>
</dbReference>
<dbReference type="InterPro" id="IPR000485">
    <property type="entry name" value="AsnC-type_HTH_dom"/>
</dbReference>
<dbReference type="EMBL" id="JAHEAC010000036">
    <property type="protein sequence ID" value="MBX8644067.1"/>
    <property type="molecule type" value="Genomic_DNA"/>
</dbReference>
<dbReference type="PANTHER" id="PTHR30154:SF34">
    <property type="entry name" value="TRANSCRIPTIONAL REGULATOR AZLB"/>
    <property type="match status" value="1"/>
</dbReference>
<evidence type="ECO:0000259" key="4">
    <source>
        <dbReference type="PROSITE" id="PS50956"/>
    </source>
</evidence>
<evidence type="ECO:0000256" key="2">
    <source>
        <dbReference type="ARBA" id="ARBA00023125"/>
    </source>
</evidence>
<dbReference type="PROSITE" id="PS50956">
    <property type="entry name" value="HTH_ASNC_2"/>
    <property type="match status" value="1"/>
</dbReference>
<comment type="caution">
    <text evidence="6">The sequence shown here is derived from an EMBL/GenBank/DDBJ whole genome shotgun (WGS) entry which is preliminary data.</text>
</comment>
<dbReference type="InterPro" id="IPR019888">
    <property type="entry name" value="Tscrpt_reg_AsnC-like"/>
</dbReference>
<dbReference type="AlphaFoldDB" id="A0A8J8CDX4"/>
<dbReference type="Pfam" id="PF01037">
    <property type="entry name" value="AsnC_trans_reg"/>
    <property type="match status" value="1"/>
</dbReference>
<protein>
    <submittedName>
        <fullName evidence="6">Lrp/AsnC family transcriptional regulator</fullName>
    </submittedName>
</protein>
<dbReference type="PANTHER" id="PTHR30154">
    <property type="entry name" value="LEUCINE-RESPONSIVE REGULATORY PROTEIN"/>
    <property type="match status" value="1"/>
</dbReference>
<evidence type="ECO:0000313" key="6">
    <source>
        <dbReference type="EMBL" id="MBX8644067.1"/>
    </source>
</evidence>
<dbReference type="InterPro" id="IPR019885">
    <property type="entry name" value="Tscrpt_reg_HTH_AsnC-type_CS"/>
</dbReference>
<gene>
    <name evidence="5" type="ORF">J9259_00965</name>
    <name evidence="6" type="ORF">KIY12_05005</name>
</gene>
<keyword evidence="2" id="KW-0238">DNA-binding</keyword>
<dbReference type="EMBL" id="JAGVSJ010000001">
    <property type="protein sequence ID" value="MBX8631083.1"/>
    <property type="molecule type" value="Genomic_DNA"/>
</dbReference>
<dbReference type="PROSITE" id="PS00519">
    <property type="entry name" value="HTH_ASNC_1"/>
    <property type="match status" value="1"/>
</dbReference>
<dbReference type="InterPro" id="IPR036388">
    <property type="entry name" value="WH-like_DNA-bd_sf"/>
</dbReference>
<dbReference type="Gene3D" id="3.30.70.920">
    <property type="match status" value="1"/>
</dbReference>